<dbReference type="PRINTS" id="PR00449">
    <property type="entry name" value="RASTRNSFRMNG"/>
</dbReference>
<proteinExistence type="inferred from homology"/>
<keyword evidence="5" id="KW-0547">Nucleotide-binding</keyword>
<keyword evidence="8" id="KW-0472">Membrane</keyword>
<dbReference type="InterPro" id="IPR027417">
    <property type="entry name" value="P-loop_NTPase"/>
</dbReference>
<sequence>MSRLPNNSSSDESFDFLFKIVVIGDCGIGKTSLVQRFKSGVFTERYTNTIGVDFAMKTVVIEGKQVKLQIWDTAGQERFRTITQSYYRSANGVLLVYDITKRSSFLSLQKWMEEIRRFTANNISWVLIGNKCDMDSLREVEQVEALAMAELIPEIVLVLETSAKDNTNVEQAFVELATELKRKQCGLGIHDPEQQDIFLNLNSTGILKSKQCSACSI</sequence>
<evidence type="ECO:0000256" key="3">
    <source>
        <dbReference type="ARBA" id="ARBA00022481"/>
    </source>
</evidence>
<evidence type="ECO:0000256" key="13">
    <source>
        <dbReference type="ARBA" id="ARBA00046278"/>
    </source>
</evidence>
<protein>
    <recommendedName>
        <fullName evidence="14">Ras-related protein Rab-43</fullName>
    </recommendedName>
</protein>
<dbReference type="SMART" id="SM00175">
    <property type="entry name" value="RAB"/>
    <property type="match status" value="1"/>
</dbReference>
<dbReference type="Proteomes" id="UP000789390">
    <property type="component" value="Unassembled WGS sequence"/>
</dbReference>
<keyword evidence="7" id="KW-0342">GTP-binding</keyword>
<evidence type="ECO:0000256" key="5">
    <source>
        <dbReference type="ARBA" id="ARBA00022741"/>
    </source>
</evidence>
<dbReference type="PROSITE" id="PS51419">
    <property type="entry name" value="RAB"/>
    <property type="match status" value="1"/>
</dbReference>
<dbReference type="PROSITE" id="PS51420">
    <property type="entry name" value="RHO"/>
    <property type="match status" value="1"/>
</dbReference>
<dbReference type="Gene3D" id="3.40.50.300">
    <property type="entry name" value="P-loop containing nucleotide triphosphate hydrolases"/>
    <property type="match status" value="1"/>
</dbReference>
<name>A0A8J2RY20_9CRUS</name>
<dbReference type="SMART" id="SM00177">
    <property type="entry name" value="ARF"/>
    <property type="match status" value="1"/>
</dbReference>
<dbReference type="EMBL" id="CAKKLH010000179">
    <property type="protein sequence ID" value="CAH0105354.1"/>
    <property type="molecule type" value="Genomic_DNA"/>
</dbReference>
<keyword evidence="6" id="KW-0333">Golgi apparatus</keyword>
<gene>
    <name evidence="15" type="ORF">DGAL_LOCUS8374</name>
</gene>
<dbReference type="SMART" id="SM00176">
    <property type="entry name" value="RAN"/>
    <property type="match status" value="1"/>
</dbReference>
<dbReference type="InterPro" id="IPR050209">
    <property type="entry name" value="Rab_GTPases_membrane_traffic"/>
</dbReference>
<dbReference type="NCBIfam" id="TIGR00231">
    <property type="entry name" value="small_GTP"/>
    <property type="match status" value="1"/>
</dbReference>
<evidence type="ECO:0000313" key="16">
    <source>
        <dbReference type="Proteomes" id="UP000789390"/>
    </source>
</evidence>
<dbReference type="InterPro" id="IPR001806">
    <property type="entry name" value="Small_GTPase"/>
</dbReference>
<dbReference type="Pfam" id="PF00071">
    <property type="entry name" value="Ras"/>
    <property type="match status" value="1"/>
</dbReference>
<keyword evidence="10" id="KW-0636">Prenylation</keyword>
<dbReference type="SMART" id="SM00173">
    <property type="entry name" value="RAS"/>
    <property type="match status" value="1"/>
</dbReference>
<evidence type="ECO:0000256" key="1">
    <source>
        <dbReference type="ARBA" id="ARBA00004580"/>
    </source>
</evidence>
<evidence type="ECO:0000256" key="2">
    <source>
        <dbReference type="ARBA" id="ARBA00006270"/>
    </source>
</evidence>
<evidence type="ECO:0000256" key="9">
    <source>
        <dbReference type="ARBA" id="ARBA00023288"/>
    </source>
</evidence>
<dbReference type="PROSITE" id="PS51421">
    <property type="entry name" value="RAS"/>
    <property type="match status" value="1"/>
</dbReference>
<dbReference type="GO" id="GO:0005525">
    <property type="term" value="F:GTP binding"/>
    <property type="evidence" value="ECO:0007669"/>
    <property type="project" value="UniProtKB-KW"/>
</dbReference>
<comment type="caution">
    <text evidence="15">The sequence shown here is derived from an EMBL/GenBank/DDBJ whole genome shotgun (WGS) entry which is preliminary data.</text>
</comment>
<dbReference type="OrthoDB" id="9989112at2759"/>
<dbReference type="SUPFAM" id="SSF52540">
    <property type="entry name" value="P-loop containing nucleoside triphosphate hydrolases"/>
    <property type="match status" value="1"/>
</dbReference>
<reference evidence="15" key="1">
    <citation type="submission" date="2021-11" db="EMBL/GenBank/DDBJ databases">
        <authorList>
            <person name="Schell T."/>
        </authorList>
    </citation>
    <scope>NUCLEOTIDE SEQUENCE</scope>
    <source>
        <strain evidence="15">M5</strain>
    </source>
</reference>
<organism evidence="15 16">
    <name type="scientific">Daphnia galeata</name>
    <dbReference type="NCBI Taxonomy" id="27404"/>
    <lineage>
        <taxon>Eukaryota</taxon>
        <taxon>Metazoa</taxon>
        <taxon>Ecdysozoa</taxon>
        <taxon>Arthropoda</taxon>
        <taxon>Crustacea</taxon>
        <taxon>Branchiopoda</taxon>
        <taxon>Diplostraca</taxon>
        <taxon>Cladocera</taxon>
        <taxon>Anomopoda</taxon>
        <taxon>Daphniidae</taxon>
        <taxon>Daphnia</taxon>
    </lineage>
</organism>
<dbReference type="SMART" id="SM00174">
    <property type="entry name" value="RHO"/>
    <property type="match status" value="1"/>
</dbReference>
<accession>A0A8J2RY20</accession>
<dbReference type="FunFam" id="3.40.50.300:FF:000803">
    <property type="entry name" value="Ras-related protein Rab-43"/>
    <property type="match status" value="1"/>
</dbReference>
<dbReference type="GO" id="GO:0005794">
    <property type="term" value="C:Golgi apparatus"/>
    <property type="evidence" value="ECO:0007669"/>
    <property type="project" value="UniProtKB-SubCell"/>
</dbReference>
<keyword evidence="11" id="KW-0968">Cytoplasmic vesicle</keyword>
<keyword evidence="16" id="KW-1185">Reference proteome</keyword>
<dbReference type="GO" id="GO:0003924">
    <property type="term" value="F:GTPase activity"/>
    <property type="evidence" value="ECO:0007669"/>
    <property type="project" value="InterPro"/>
</dbReference>
<dbReference type="AlphaFoldDB" id="A0A8J2RY20"/>
<evidence type="ECO:0000313" key="15">
    <source>
        <dbReference type="EMBL" id="CAH0105354.1"/>
    </source>
</evidence>
<evidence type="ECO:0000256" key="11">
    <source>
        <dbReference type="ARBA" id="ARBA00023329"/>
    </source>
</evidence>
<comment type="subcellular location">
    <subcellularLocation>
        <location evidence="1">Cytoplasmic vesicle</location>
        <location evidence="1">Phagosome membrane</location>
    </subcellularLocation>
    <subcellularLocation>
        <location evidence="13">Endomembrane system</location>
        <topology evidence="13">Lipid-anchor</topology>
        <orientation evidence="13">Cytoplasmic side</orientation>
    </subcellularLocation>
    <subcellularLocation>
        <location evidence="12">Golgi apparatus</location>
        <location evidence="12">trans-Golgi network membrane</location>
        <topology evidence="12">Lipid-anchor</topology>
    </subcellularLocation>
</comment>
<evidence type="ECO:0000256" key="14">
    <source>
        <dbReference type="ARBA" id="ARBA00067841"/>
    </source>
</evidence>
<evidence type="ECO:0000256" key="6">
    <source>
        <dbReference type="ARBA" id="ARBA00023034"/>
    </source>
</evidence>
<evidence type="ECO:0000256" key="12">
    <source>
        <dbReference type="ARBA" id="ARBA00037864"/>
    </source>
</evidence>
<dbReference type="GO" id="GO:0030670">
    <property type="term" value="C:phagocytic vesicle membrane"/>
    <property type="evidence" value="ECO:0007669"/>
    <property type="project" value="UniProtKB-SubCell"/>
</dbReference>
<comment type="similarity">
    <text evidence="2">Belongs to the small GTPase superfamily. Rab family.</text>
</comment>
<keyword evidence="3" id="KW-0488">Methylation</keyword>
<dbReference type="InterPro" id="IPR005225">
    <property type="entry name" value="Small_GTP-bd"/>
</dbReference>
<keyword evidence="4" id="KW-0597">Phosphoprotein</keyword>
<evidence type="ECO:0000256" key="10">
    <source>
        <dbReference type="ARBA" id="ARBA00023289"/>
    </source>
</evidence>
<dbReference type="PANTHER" id="PTHR47979">
    <property type="entry name" value="DRAB11-RELATED"/>
    <property type="match status" value="1"/>
</dbReference>
<evidence type="ECO:0000256" key="8">
    <source>
        <dbReference type="ARBA" id="ARBA00023136"/>
    </source>
</evidence>
<evidence type="ECO:0000256" key="4">
    <source>
        <dbReference type="ARBA" id="ARBA00022553"/>
    </source>
</evidence>
<keyword evidence="9" id="KW-0449">Lipoprotein</keyword>
<evidence type="ECO:0000256" key="7">
    <source>
        <dbReference type="ARBA" id="ARBA00023134"/>
    </source>
</evidence>